<reference evidence="2 3" key="1">
    <citation type="journal article" date="2019" name="Sci. Rep.">
        <title>A high-quality genome of Eragrostis curvula grass provides insights into Poaceae evolution and supports new strategies to enhance forage quality.</title>
        <authorList>
            <person name="Carballo J."/>
            <person name="Santos B.A.C.M."/>
            <person name="Zappacosta D."/>
            <person name="Garbus I."/>
            <person name="Selva J.P."/>
            <person name="Gallo C.A."/>
            <person name="Diaz A."/>
            <person name="Albertini E."/>
            <person name="Caccamo M."/>
            <person name="Echenique V."/>
        </authorList>
    </citation>
    <scope>NUCLEOTIDE SEQUENCE [LARGE SCALE GENOMIC DNA]</scope>
    <source>
        <strain evidence="3">cv. Victoria</strain>
        <tissue evidence="2">Leaf</tissue>
    </source>
</reference>
<dbReference type="Proteomes" id="UP000324897">
    <property type="component" value="Chromosome 4"/>
</dbReference>
<gene>
    <name evidence="2" type="ORF">EJB05_14849</name>
</gene>
<dbReference type="Gramene" id="TVU41342">
    <property type="protein sequence ID" value="TVU41342"/>
    <property type="gene ID" value="EJB05_14849"/>
</dbReference>
<feature type="non-terminal residue" evidence="2">
    <location>
        <position position="1"/>
    </location>
</feature>
<feature type="compositionally biased region" description="Polar residues" evidence="1">
    <location>
        <begin position="24"/>
        <end position="40"/>
    </location>
</feature>
<comment type="caution">
    <text evidence="2">The sequence shown here is derived from an EMBL/GenBank/DDBJ whole genome shotgun (WGS) entry which is preliminary data.</text>
</comment>
<organism evidence="2 3">
    <name type="scientific">Eragrostis curvula</name>
    <name type="common">weeping love grass</name>
    <dbReference type="NCBI Taxonomy" id="38414"/>
    <lineage>
        <taxon>Eukaryota</taxon>
        <taxon>Viridiplantae</taxon>
        <taxon>Streptophyta</taxon>
        <taxon>Embryophyta</taxon>
        <taxon>Tracheophyta</taxon>
        <taxon>Spermatophyta</taxon>
        <taxon>Magnoliopsida</taxon>
        <taxon>Liliopsida</taxon>
        <taxon>Poales</taxon>
        <taxon>Poaceae</taxon>
        <taxon>PACMAD clade</taxon>
        <taxon>Chloridoideae</taxon>
        <taxon>Eragrostideae</taxon>
        <taxon>Eragrostidinae</taxon>
        <taxon>Eragrostis</taxon>
    </lineage>
</organism>
<dbReference type="AlphaFoldDB" id="A0A5J9VY19"/>
<evidence type="ECO:0000313" key="3">
    <source>
        <dbReference type="Proteomes" id="UP000324897"/>
    </source>
</evidence>
<feature type="region of interest" description="Disordered" evidence="1">
    <location>
        <begin position="21"/>
        <end position="74"/>
    </location>
</feature>
<dbReference type="EMBL" id="RWGY01000007">
    <property type="protein sequence ID" value="TVU41342.1"/>
    <property type="molecule type" value="Genomic_DNA"/>
</dbReference>
<proteinExistence type="predicted"/>
<sequence length="74" mass="8005">MVAELPFHRIILTEIRAGKKADQQKLTGVSKRASTNSSSRPPELRAQLLRSSRVGGLEGRRQVPAPEAGVTSDP</sequence>
<keyword evidence="3" id="KW-1185">Reference proteome</keyword>
<name>A0A5J9VY19_9POAL</name>
<accession>A0A5J9VY19</accession>
<evidence type="ECO:0000313" key="2">
    <source>
        <dbReference type="EMBL" id="TVU41342.1"/>
    </source>
</evidence>
<evidence type="ECO:0000256" key="1">
    <source>
        <dbReference type="SAM" id="MobiDB-lite"/>
    </source>
</evidence>
<protein>
    <submittedName>
        <fullName evidence="2">Uncharacterized protein</fullName>
    </submittedName>
</protein>